<dbReference type="EMBL" id="FOKG01000002">
    <property type="protein sequence ID" value="SFA89672.1"/>
    <property type="molecule type" value="Genomic_DNA"/>
</dbReference>
<keyword evidence="3" id="KW-1185">Reference proteome</keyword>
<name>A0A1I0WLP6_9PSEU</name>
<sequence length="68" mass="7201">MRFANLCDSRHNLLQRMPEAANIFRRARHDLPSAGPERPAVVTGGENGGENGGTFSGGMKPPAGAVVR</sequence>
<organism evidence="2 3">
    <name type="scientific">Amycolatopsis marina</name>
    <dbReference type="NCBI Taxonomy" id="490629"/>
    <lineage>
        <taxon>Bacteria</taxon>
        <taxon>Bacillati</taxon>
        <taxon>Actinomycetota</taxon>
        <taxon>Actinomycetes</taxon>
        <taxon>Pseudonocardiales</taxon>
        <taxon>Pseudonocardiaceae</taxon>
        <taxon>Amycolatopsis</taxon>
    </lineage>
</organism>
<dbReference type="AlphaFoldDB" id="A0A1I0WLP6"/>
<gene>
    <name evidence="2" type="ORF">SAMN05216266_10265</name>
</gene>
<dbReference type="STRING" id="490629.SAMN05216266_10265"/>
<dbReference type="Proteomes" id="UP000243799">
    <property type="component" value="Unassembled WGS sequence"/>
</dbReference>
<protein>
    <submittedName>
        <fullName evidence="2">Uncharacterized protein</fullName>
    </submittedName>
</protein>
<evidence type="ECO:0000256" key="1">
    <source>
        <dbReference type="SAM" id="MobiDB-lite"/>
    </source>
</evidence>
<feature type="region of interest" description="Disordered" evidence="1">
    <location>
        <begin position="29"/>
        <end position="68"/>
    </location>
</feature>
<feature type="compositionally biased region" description="Gly residues" evidence="1">
    <location>
        <begin position="45"/>
        <end position="56"/>
    </location>
</feature>
<accession>A0A1I0WLP6</accession>
<evidence type="ECO:0000313" key="3">
    <source>
        <dbReference type="Proteomes" id="UP000243799"/>
    </source>
</evidence>
<reference evidence="3" key="1">
    <citation type="submission" date="2016-10" db="EMBL/GenBank/DDBJ databases">
        <authorList>
            <person name="Varghese N."/>
            <person name="Submissions S."/>
        </authorList>
    </citation>
    <scope>NUCLEOTIDE SEQUENCE [LARGE SCALE GENOMIC DNA]</scope>
    <source>
        <strain evidence="3">CGMCC 4.3568</strain>
    </source>
</reference>
<evidence type="ECO:0000313" key="2">
    <source>
        <dbReference type="EMBL" id="SFA89672.1"/>
    </source>
</evidence>
<proteinExistence type="predicted"/>